<dbReference type="AlphaFoldDB" id="A0A1M7RXP4"/>
<dbReference type="RefSeq" id="WP_072700847.1">
    <property type="nucleotide sequence ID" value="NZ_FRDH01000003.1"/>
</dbReference>
<accession>A0A1M7RXP4</accession>
<evidence type="ECO:0008006" key="3">
    <source>
        <dbReference type="Google" id="ProtNLM"/>
    </source>
</evidence>
<dbReference type="EMBL" id="FRDH01000003">
    <property type="protein sequence ID" value="SHN50928.1"/>
    <property type="molecule type" value="Genomic_DNA"/>
</dbReference>
<dbReference type="Proteomes" id="UP000184097">
    <property type="component" value="Unassembled WGS sequence"/>
</dbReference>
<gene>
    <name evidence="1" type="ORF">SAMN02745247_00610</name>
</gene>
<reference evidence="1 2" key="1">
    <citation type="submission" date="2016-12" db="EMBL/GenBank/DDBJ databases">
        <authorList>
            <person name="Song W.-J."/>
            <person name="Kurnit D.M."/>
        </authorList>
    </citation>
    <scope>NUCLEOTIDE SEQUENCE [LARGE SCALE GENOMIC DNA]</scope>
    <source>
        <strain evidence="1 2">DSM 14810</strain>
    </source>
</reference>
<organism evidence="1 2">
    <name type="scientific">Butyrivibrio hungatei DSM 14810</name>
    <dbReference type="NCBI Taxonomy" id="1121132"/>
    <lineage>
        <taxon>Bacteria</taxon>
        <taxon>Bacillati</taxon>
        <taxon>Bacillota</taxon>
        <taxon>Clostridia</taxon>
        <taxon>Lachnospirales</taxon>
        <taxon>Lachnospiraceae</taxon>
        <taxon>Butyrivibrio</taxon>
    </lineage>
</organism>
<name>A0A1M7RXP4_9FIRM</name>
<protein>
    <recommendedName>
        <fullName evidence="3">LXG domain of WXG superfamily protein</fullName>
    </recommendedName>
</protein>
<evidence type="ECO:0000313" key="2">
    <source>
        <dbReference type="Proteomes" id="UP000184097"/>
    </source>
</evidence>
<evidence type="ECO:0000313" key="1">
    <source>
        <dbReference type="EMBL" id="SHN50928.1"/>
    </source>
</evidence>
<sequence>MPLKYDAERVAEFNEELESVVDRYKTFAALFVRGCEKYSENSAYIGKAADASKQFMLEKQSQLMLDVIAVHKIMMEKYFDAENLFREKVDSASYARLDMDVLNKQKCYFQGQSELLEQESLAIENKAREVVAKFGEFNLGAIPPSYARARLTYEELCGNGGFLDECISKFIKYDDLVVENLNSSEIHSCIADLFTRIQKTKAALDVINVETLPMDVKKFVITTVGLGRAFTETLFQNAKEKYNYSLFKSPSGKRFEKTYADTFSVLDANRVRIGTVSDSFVEVKYIDSTGTAAISYGGKQEWFKGEPYHGDVIATNGCGVIAAVNQYLYLTGQTQISQADYKKLVREFLEAKDQLSGSREKVSMGRIAALYGPTGSVPTQMTDYVTNMCADNGVEISSHWDCLQDYENDYENMKKQLSNGIPVIWAMHDMENAFADSNKVSIVGVKVYSYDSTTGTYSAIKSEITSHYVVATAIYEDTDVTGVTRRLVEVSSWGEKYYIDYDQYKDLVNDDLRNRPFSSITNTKIVRN</sequence>
<proteinExistence type="predicted"/>